<evidence type="ECO:0000256" key="1">
    <source>
        <dbReference type="SAM" id="Phobius"/>
    </source>
</evidence>
<dbReference type="InterPro" id="IPR002937">
    <property type="entry name" value="Amino_oxidase"/>
</dbReference>
<dbReference type="InterPro" id="IPR036188">
    <property type="entry name" value="FAD/NAD-bd_sf"/>
</dbReference>
<reference evidence="3 4" key="1">
    <citation type="submission" date="2020-07" db="EMBL/GenBank/DDBJ databases">
        <title>Roseicoccus Jingziensis gen. nov., sp. nov., isolated from coastal seawater.</title>
        <authorList>
            <person name="Feng X."/>
        </authorList>
    </citation>
    <scope>NUCLEOTIDE SEQUENCE [LARGE SCALE GENOMIC DNA]</scope>
    <source>
        <strain evidence="3 4">N1E253</strain>
    </source>
</reference>
<dbReference type="SUPFAM" id="SSF51905">
    <property type="entry name" value="FAD/NAD(P)-binding domain"/>
    <property type="match status" value="1"/>
</dbReference>
<dbReference type="AlphaFoldDB" id="A0A851GIV7"/>
<dbReference type="PRINTS" id="PR00419">
    <property type="entry name" value="ADXRDTASE"/>
</dbReference>
<dbReference type="Pfam" id="PF01593">
    <property type="entry name" value="Amino_oxidase"/>
    <property type="match status" value="1"/>
</dbReference>
<evidence type="ECO:0000313" key="4">
    <source>
        <dbReference type="Proteomes" id="UP000557872"/>
    </source>
</evidence>
<dbReference type="RefSeq" id="WP_178934111.1">
    <property type="nucleotide sequence ID" value="NZ_JACBAZ010000009.1"/>
</dbReference>
<feature type="transmembrane region" description="Helical" evidence="1">
    <location>
        <begin position="12"/>
        <end position="32"/>
    </location>
</feature>
<keyword evidence="1" id="KW-0472">Membrane</keyword>
<dbReference type="GO" id="GO:0016491">
    <property type="term" value="F:oxidoreductase activity"/>
    <property type="evidence" value="ECO:0007669"/>
    <property type="project" value="InterPro"/>
</dbReference>
<dbReference type="GO" id="GO:0008767">
    <property type="term" value="F:UDP-galactopyranose mutase activity"/>
    <property type="evidence" value="ECO:0007669"/>
    <property type="project" value="TreeGrafter"/>
</dbReference>
<dbReference type="Proteomes" id="UP000557872">
    <property type="component" value="Unassembled WGS sequence"/>
</dbReference>
<dbReference type="PANTHER" id="PTHR21197">
    <property type="entry name" value="UDP-GALACTOPYRANOSE MUTASE"/>
    <property type="match status" value="1"/>
</dbReference>
<dbReference type="PANTHER" id="PTHR21197:SF0">
    <property type="entry name" value="UDP-GALACTOPYRANOSE MUTASE"/>
    <property type="match status" value="1"/>
</dbReference>
<name>A0A851GIV7_9BACT</name>
<comment type="caution">
    <text evidence="3">The sequence shown here is derived from an EMBL/GenBank/DDBJ whole genome shotgun (WGS) entry which is preliminary data.</text>
</comment>
<accession>A0A851GIV7</accession>
<keyword evidence="4" id="KW-1185">Reference proteome</keyword>
<evidence type="ECO:0000259" key="2">
    <source>
        <dbReference type="Pfam" id="PF01593"/>
    </source>
</evidence>
<dbReference type="GO" id="GO:0005829">
    <property type="term" value="C:cytosol"/>
    <property type="evidence" value="ECO:0007669"/>
    <property type="project" value="TreeGrafter"/>
</dbReference>
<sequence>MNTTKVNEKQVVVLGAGVCGLYAALTLLRRGYQVTVIEKESVPGGLAAGHQRAGNHYDLGVHMLHAFDQEIFDDCAAAMGDERIEVPLDARIKWAGSHYHYPLRGRDILRGIPPWTLARCLLGLFFAELRSRIGPRDDQDAEEALISLYGVPLYEFFFEDFTHRYWEIHPRELSAEFIRSKMPRLSAVDVVKNLLQKLRLSRSRPSVEGALRFETLHYSASGAETLPRCLAGEVERLGGTLHLQAEVSELHLRKDMVEAVAWLDADGVRHELACSHCLSTLPLPTLLRAIGAGVPADVSQSVARLRYKPIAIYGLLVKKRRCMEALYTYYRDCVFHRVGEPANAGLRVTPDGHTVLIVETTCEMGDAKWSGEEGFYQQVLEDLAAEELCQPDEVVECHLLRSPYGYPVFTKGFESNLQLVQEYLEQFSNLRSCGRQGGFTYPNMHRAMRMGADSALDLIACPSS</sequence>
<feature type="domain" description="Amine oxidase" evidence="2">
    <location>
        <begin position="19"/>
        <end position="320"/>
    </location>
</feature>
<dbReference type="Gene3D" id="3.50.50.60">
    <property type="entry name" value="FAD/NAD(P)-binding domain"/>
    <property type="match status" value="1"/>
</dbReference>
<keyword evidence="1" id="KW-1133">Transmembrane helix</keyword>
<organism evidence="3 4">
    <name type="scientific">Oceaniferula marina</name>
    <dbReference type="NCBI Taxonomy" id="2748318"/>
    <lineage>
        <taxon>Bacteria</taxon>
        <taxon>Pseudomonadati</taxon>
        <taxon>Verrucomicrobiota</taxon>
        <taxon>Verrucomicrobiia</taxon>
        <taxon>Verrucomicrobiales</taxon>
        <taxon>Verrucomicrobiaceae</taxon>
        <taxon>Oceaniferula</taxon>
    </lineage>
</organism>
<dbReference type="GO" id="GO:0050660">
    <property type="term" value="F:flavin adenine dinucleotide binding"/>
    <property type="evidence" value="ECO:0007669"/>
    <property type="project" value="TreeGrafter"/>
</dbReference>
<gene>
    <name evidence="3" type="ORF">HW115_16760</name>
</gene>
<keyword evidence="1" id="KW-0812">Transmembrane</keyword>
<evidence type="ECO:0000313" key="3">
    <source>
        <dbReference type="EMBL" id="NWK57276.1"/>
    </source>
</evidence>
<dbReference type="EMBL" id="JACBAZ010000009">
    <property type="protein sequence ID" value="NWK57276.1"/>
    <property type="molecule type" value="Genomic_DNA"/>
</dbReference>
<proteinExistence type="predicted"/>
<protein>
    <submittedName>
        <fullName evidence="3">FAD-dependent oxidoreductase</fullName>
    </submittedName>
</protein>